<feature type="binding site" description="axial binding residue" evidence="18">
    <location>
        <position position="98"/>
    </location>
    <ligand>
        <name>heme b</name>
        <dbReference type="ChEBI" id="CHEBI:60344"/>
        <label>b566</label>
    </ligand>
    <ligandPart>
        <name>Fe</name>
        <dbReference type="ChEBI" id="CHEBI:18248"/>
    </ligandPart>
</feature>
<organism evidence="22">
    <name type="scientific">Pachytriton granulosus</name>
    <dbReference type="NCBI Taxonomy" id="1042253"/>
    <lineage>
        <taxon>Eukaryota</taxon>
        <taxon>Metazoa</taxon>
        <taxon>Chordata</taxon>
        <taxon>Craniata</taxon>
        <taxon>Vertebrata</taxon>
        <taxon>Euteleostomi</taxon>
        <taxon>Amphibia</taxon>
        <taxon>Batrachia</taxon>
        <taxon>Caudata</taxon>
        <taxon>Salamandroidea</taxon>
        <taxon>Salamandridae</taxon>
        <taxon>Pleurodelinae</taxon>
        <taxon>Pachytriton</taxon>
    </lineage>
</organism>
<dbReference type="GO" id="GO:0005743">
    <property type="term" value="C:mitochondrial inner membrane"/>
    <property type="evidence" value="ECO:0007669"/>
    <property type="project" value="UniProtKB-SubCell"/>
</dbReference>
<keyword evidence="5 18" id="KW-0349">Heme</keyword>
<dbReference type="InterPro" id="IPR030689">
    <property type="entry name" value="Cytochrome_b"/>
</dbReference>
<geneLocation type="mitochondrion" evidence="22"/>
<dbReference type="PANTHER" id="PTHR19271:SF16">
    <property type="entry name" value="CYTOCHROME B"/>
    <property type="match status" value="1"/>
</dbReference>
<feature type="transmembrane region" description="Helical" evidence="19">
    <location>
        <begin position="320"/>
        <end position="339"/>
    </location>
</feature>
<keyword evidence="7 19" id="KW-0812">Transmembrane</keyword>
<evidence type="ECO:0000259" key="21">
    <source>
        <dbReference type="PROSITE" id="PS51003"/>
    </source>
</evidence>
<dbReference type="InterPro" id="IPR027387">
    <property type="entry name" value="Cytb/b6-like_sf"/>
</dbReference>
<keyword evidence="15 19" id="KW-0472">Membrane</keyword>
<keyword evidence="8 18" id="KW-0479">Metal-binding</keyword>
<evidence type="ECO:0000256" key="1">
    <source>
        <dbReference type="ARBA" id="ARBA00002566"/>
    </source>
</evidence>
<dbReference type="Pfam" id="PF00032">
    <property type="entry name" value="Cytochrom_B_C"/>
    <property type="match status" value="1"/>
</dbReference>
<keyword evidence="9" id="KW-0999">Mitochondrion inner membrane</keyword>
<evidence type="ECO:0000256" key="19">
    <source>
        <dbReference type="RuleBase" id="RU362117"/>
    </source>
</evidence>
<dbReference type="InterPro" id="IPR005798">
    <property type="entry name" value="Cyt_b/b6_C"/>
</dbReference>
<evidence type="ECO:0000256" key="18">
    <source>
        <dbReference type="PIRSR" id="PIRSR038885-2"/>
    </source>
</evidence>
<feature type="transmembrane region" description="Helical" evidence="19">
    <location>
        <begin position="289"/>
        <end position="308"/>
    </location>
</feature>
<name>A0A0H4U878_9SALA</name>
<dbReference type="EMBL" id="KT152316">
    <property type="protein sequence ID" value="AKQ12986.1"/>
    <property type="molecule type" value="Genomic_DNA"/>
</dbReference>
<dbReference type="FunFam" id="1.20.810.10:FF:000002">
    <property type="entry name" value="Cytochrome b"/>
    <property type="match status" value="1"/>
</dbReference>
<feature type="transmembrane region" description="Helical" evidence="19">
    <location>
        <begin position="30"/>
        <end position="53"/>
    </location>
</feature>
<feature type="binding site" description="axial binding residue" evidence="18">
    <location>
        <position position="183"/>
    </location>
    <ligand>
        <name>heme b</name>
        <dbReference type="ChEBI" id="CHEBI:60344"/>
        <label>b562</label>
    </ligand>
    <ligandPart>
        <name>Fe</name>
        <dbReference type="ChEBI" id="CHEBI:18248"/>
    </ligandPart>
</feature>
<comment type="subcellular location">
    <subcellularLocation>
        <location evidence="2">Mitochondrion inner membrane</location>
        <topology evidence="2">Multi-pass membrane protein</topology>
    </subcellularLocation>
</comment>
<evidence type="ECO:0000256" key="13">
    <source>
        <dbReference type="ARBA" id="ARBA00023075"/>
    </source>
</evidence>
<evidence type="ECO:0000256" key="3">
    <source>
        <dbReference type="ARBA" id="ARBA00013531"/>
    </source>
</evidence>
<keyword evidence="4 19" id="KW-0813">Transport</keyword>
<feature type="transmembrane region" description="Helical" evidence="19">
    <location>
        <begin position="230"/>
        <end position="251"/>
    </location>
</feature>
<dbReference type="PIRSF" id="PIRSF038885">
    <property type="entry name" value="COB"/>
    <property type="match status" value="1"/>
</dbReference>
<evidence type="ECO:0000313" key="26">
    <source>
        <dbReference type="EMBL" id="AKQ12986.1"/>
    </source>
</evidence>
<dbReference type="CDD" id="cd00290">
    <property type="entry name" value="cytochrome_b_C"/>
    <property type="match status" value="1"/>
</dbReference>
<keyword evidence="13" id="KW-0830">Ubiquinone</keyword>
<evidence type="ECO:0000256" key="7">
    <source>
        <dbReference type="ARBA" id="ARBA00022692"/>
    </source>
</evidence>
<dbReference type="PROSITE" id="PS51002">
    <property type="entry name" value="CYTB_NTER"/>
    <property type="match status" value="1"/>
</dbReference>
<dbReference type="InterPro" id="IPR048259">
    <property type="entry name" value="Cytochrome_b_N_euk/bac"/>
</dbReference>
<keyword evidence="14 19" id="KW-0496">Mitochondrion</keyword>
<comment type="function">
    <text evidence="1 19">Component of the ubiquinol-cytochrome c reductase complex (complex III or cytochrome b-c1 complex) that is part of the mitochondrial respiratory chain. The b-c1 complex mediates electron transfer from ubiquinol to cytochrome c. Contributes to the generation of a proton gradient across the mitochondrial membrane that is then used for ATP synthesis.</text>
</comment>
<feature type="binding site" description="axial binding residue" evidence="18">
    <location>
        <position position="84"/>
    </location>
    <ligand>
        <name>heme b</name>
        <dbReference type="ChEBI" id="CHEBI:60344"/>
        <label>b562</label>
    </ligand>
    <ligandPart>
        <name>Fe</name>
        <dbReference type="ChEBI" id="CHEBI:18248"/>
    </ligandPart>
</feature>
<evidence type="ECO:0000313" key="23">
    <source>
        <dbReference type="EMBL" id="AKQ12982.1"/>
    </source>
</evidence>
<protein>
    <recommendedName>
        <fullName evidence="3 19">Cytochrome b</fullName>
    </recommendedName>
</protein>
<dbReference type="Gene3D" id="1.20.810.10">
    <property type="entry name" value="Cytochrome Bc1 Complex, Chain C"/>
    <property type="match status" value="1"/>
</dbReference>
<dbReference type="InterPro" id="IPR005797">
    <property type="entry name" value="Cyt_b/b6_N"/>
</dbReference>
<keyword evidence="11 19" id="KW-1133">Transmembrane helix</keyword>
<evidence type="ECO:0000313" key="25">
    <source>
        <dbReference type="EMBL" id="AKQ12985.1"/>
    </source>
</evidence>
<dbReference type="SUPFAM" id="SSF81342">
    <property type="entry name" value="Transmembrane di-heme cytochromes"/>
    <property type="match status" value="1"/>
</dbReference>
<evidence type="ECO:0000256" key="15">
    <source>
        <dbReference type="ARBA" id="ARBA00023136"/>
    </source>
</evidence>
<dbReference type="InterPro" id="IPR036150">
    <property type="entry name" value="Cyt_b/b6_C_sf"/>
</dbReference>
<gene>
    <name evidence="22" type="primary">cytb</name>
</gene>
<proteinExistence type="inferred from homology"/>
<dbReference type="EMBL" id="KT152310">
    <property type="protein sequence ID" value="AKQ12980.1"/>
    <property type="molecule type" value="Genomic_DNA"/>
</dbReference>
<keyword evidence="6 19" id="KW-0679">Respiratory chain</keyword>
<feature type="binding site" evidence="17">
    <location>
        <position position="202"/>
    </location>
    <ligand>
        <name>a ubiquinone</name>
        <dbReference type="ChEBI" id="CHEBI:16389"/>
    </ligand>
</feature>
<evidence type="ECO:0000313" key="22">
    <source>
        <dbReference type="EMBL" id="AKQ12980.1"/>
    </source>
</evidence>
<evidence type="ECO:0000256" key="16">
    <source>
        <dbReference type="ARBA" id="ARBA00061233"/>
    </source>
</evidence>
<dbReference type="GO" id="GO:0046872">
    <property type="term" value="F:metal ion binding"/>
    <property type="evidence" value="ECO:0007669"/>
    <property type="project" value="UniProtKB-UniRule"/>
</dbReference>
<dbReference type="PROSITE" id="PS51003">
    <property type="entry name" value="CYTB_CTER"/>
    <property type="match status" value="1"/>
</dbReference>
<dbReference type="InterPro" id="IPR048260">
    <property type="entry name" value="Cytochrome_b_C_euk/bac"/>
</dbReference>
<dbReference type="GO" id="GO:0045275">
    <property type="term" value="C:respiratory chain complex III"/>
    <property type="evidence" value="ECO:0007669"/>
    <property type="project" value="InterPro"/>
</dbReference>
<feature type="transmembrane region" description="Helical" evidence="19">
    <location>
        <begin position="179"/>
        <end position="201"/>
    </location>
</feature>
<dbReference type="SUPFAM" id="SSF81648">
    <property type="entry name" value="a domain/subunit of cytochrome bc1 complex (Ubiquinol-cytochrome c reductase)"/>
    <property type="match status" value="1"/>
</dbReference>
<dbReference type="AlphaFoldDB" id="A0A0H4U878"/>
<comment type="cofactor">
    <cofactor evidence="19">
        <name>heme b</name>
        <dbReference type="ChEBI" id="CHEBI:60344"/>
    </cofactor>
    <text evidence="19">Binds 2 heme groups non-covalently.</text>
</comment>
<dbReference type="GO" id="GO:0008121">
    <property type="term" value="F:quinol-cytochrome-c reductase activity"/>
    <property type="evidence" value="ECO:0007669"/>
    <property type="project" value="InterPro"/>
</dbReference>
<dbReference type="GO" id="GO:0006122">
    <property type="term" value="P:mitochondrial electron transport, ubiquinol to cytochrome c"/>
    <property type="evidence" value="ECO:0007669"/>
    <property type="project" value="TreeGrafter"/>
</dbReference>
<dbReference type="PANTHER" id="PTHR19271">
    <property type="entry name" value="CYTOCHROME B"/>
    <property type="match status" value="1"/>
</dbReference>
<dbReference type="EMBL" id="KT152314">
    <property type="protein sequence ID" value="AKQ12984.1"/>
    <property type="molecule type" value="Genomic_DNA"/>
</dbReference>
<dbReference type="InterPro" id="IPR016174">
    <property type="entry name" value="Di-haem_cyt_TM"/>
</dbReference>
<evidence type="ECO:0000256" key="10">
    <source>
        <dbReference type="ARBA" id="ARBA00022982"/>
    </source>
</evidence>
<evidence type="ECO:0000256" key="12">
    <source>
        <dbReference type="ARBA" id="ARBA00023004"/>
    </source>
</evidence>
<evidence type="ECO:0000256" key="9">
    <source>
        <dbReference type="ARBA" id="ARBA00022792"/>
    </source>
</evidence>
<feature type="transmembrane region" description="Helical" evidence="19">
    <location>
        <begin position="88"/>
        <end position="108"/>
    </location>
</feature>
<evidence type="ECO:0000256" key="6">
    <source>
        <dbReference type="ARBA" id="ARBA00022660"/>
    </source>
</evidence>
<evidence type="ECO:0000256" key="2">
    <source>
        <dbReference type="ARBA" id="ARBA00004448"/>
    </source>
</evidence>
<comment type="cofactor">
    <cofactor evidence="18">
        <name>heme</name>
        <dbReference type="ChEBI" id="CHEBI:30413"/>
    </cofactor>
    <text evidence="18">Binds 2 heme groups non-covalently.</text>
</comment>
<dbReference type="GO" id="GO:0016491">
    <property type="term" value="F:oxidoreductase activity"/>
    <property type="evidence" value="ECO:0007669"/>
    <property type="project" value="UniProtKB-UniRule"/>
</dbReference>
<evidence type="ECO:0000256" key="5">
    <source>
        <dbReference type="ARBA" id="ARBA00022617"/>
    </source>
</evidence>
<keyword evidence="12 18" id="KW-0408">Iron</keyword>
<feature type="domain" description="Cytochrome b/b6 C-terminal region profile" evidence="21">
    <location>
        <begin position="211"/>
        <end position="380"/>
    </location>
</feature>
<dbReference type="EMBL" id="KT152312">
    <property type="protein sequence ID" value="AKQ12982.1"/>
    <property type="molecule type" value="Genomic_DNA"/>
</dbReference>
<evidence type="ECO:0000259" key="20">
    <source>
        <dbReference type="PROSITE" id="PS51002"/>
    </source>
</evidence>
<evidence type="ECO:0000256" key="8">
    <source>
        <dbReference type="ARBA" id="ARBA00022723"/>
    </source>
</evidence>
<feature type="transmembrane region" description="Helical" evidence="19">
    <location>
        <begin position="351"/>
        <end position="373"/>
    </location>
</feature>
<accession>A0A0H4U878</accession>
<keyword evidence="10 19" id="KW-0249">Electron transport</keyword>
<dbReference type="EMBL" id="KT152315">
    <property type="protein sequence ID" value="AKQ12985.1"/>
    <property type="molecule type" value="Genomic_DNA"/>
</dbReference>
<evidence type="ECO:0000256" key="17">
    <source>
        <dbReference type="PIRSR" id="PIRSR038885-1"/>
    </source>
</evidence>
<feature type="binding site" description="axial binding residue" evidence="18">
    <location>
        <position position="197"/>
    </location>
    <ligand>
        <name>heme b</name>
        <dbReference type="ChEBI" id="CHEBI:60344"/>
        <label>b566</label>
    </ligand>
    <ligandPart>
        <name>Fe</name>
        <dbReference type="ChEBI" id="CHEBI:18248"/>
    </ligandPart>
</feature>
<comment type="similarity">
    <text evidence="16 19">Belongs to the cytochrome b family.</text>
</comment>
<reference evidence="22" key="1">
    <citation type="journal article" date="2015" name="Mol. Phylogenet. Evol.">
        <title>Concordant species delimitation from multiple independent evidence: A case study with the Pachytriton brevipes complex (Caudata: Salamandridae).</title>
        <authorList>
            <person name="Wu Y."/>
            <person name="Murphy R.W."/>
        </authorList>
    </citation>
    <scope>NUCLEOTIDE SEQUENCE</scope>
    <source>
        <strain evidence="22">24536</strain>
        <strain evidence="23">24538</strain>
        <strain evidence="24">24544</strain>
        <strain evidence="25">24545</strain>
        <strain evidence="26">24546</strain>
    </source>
</reference>
<evidence type="ECO:0000256" key="11">
    <source>
        <dbReference type="ARBA" id="ARBA00022989"/>
    </source>
</evidence>
<dbReference type="CDD" id="cd00284">
    <property type="entry name" value="Cytochrome_b_N"/>
    <property type="match status" value="1"/>
</dbReference>
<feature type="domain" description="Cytochrome b/b6 N-terminal region profile" evidence="20">
    <location>
        <begin position="1"/>
        <end position="210"/>
    </location>
</feature>
<feature type="transmembrane region" description="Helical" evidence="19">
    <location>
        <begin position="114"/>
        <end position="134"/>
    </location>
</feature>
<sequence length="380" mass="42834">MAPTTRKTHPLLKVINNSFIDLPTPSNISYWWNFGSLLGVCLITQIITGLFLAMHYTADTQSAFSSVAHICRDVNHGWLMRNIHANGASFFFICIYLHIGRGLYYGSYMFKETWNIGVILLLLVMATAFVGYVLPWGQMSFWGASVITNLLSAIPYVGGSLVEWVWGGFSVDKATLTRFFAFHFLLPFLIAGVSIIHLLFLHETGSNNPTGVPSNQDKISFHPYFSYKDLLGFLLALLTLVLIALIVPNLLVDPENFIPANPLMAPPHIKPEWYFLFAYAILRSIPNKLGGVIALLMSILILVFIPMLHTSKQRSLMFRSTSQILFWLLVANTLILTWIGGMPVEPPFTEIGQIASILYFLLFIIMIPLIGLWENKLMKW</sequence>
<evidence type="ECO:0000256" key="4">
    <source>
        <dbReference type="ARBA" id="ARBA00022448"/>
    </source>
</evidence>
<feature type="transmembrane region" description="Helical" evidence="19">
    <location>
        <begin position="141"/>
        <end position="159"/>
    </location>
</feature>
<dbReference type="Pfam" id="PF00033">
    <property type="entry name" value="Cytochrome_B"/>
    <property type="match status" value="1"/>
</dbReference>
<evidence type="ECO:0000313" key="24">
    <source>
        <dbReference type="EMBL" id="AKQ12984.1"/>
    </source>
</evidence>
<evidence type="ECO:0000256" key="14">
    <source>
        <dbReference type="ARBA" id="ARBA00023128"/>
    </source>
</evidence>